<dbReference type="OrthoDB" id="48934at2759"/>
<keyword evidence="2" id="KW-1185">Reference proteome</keyword>
<sequence>MTSWNAIFSRDSVRYDTDSCDESDFFVSSIDLDDICVSTSTLCSVYNGNQGPYRATIDSSDTQWSISTTRISNTREEHTRKLKKKKAFSSFVKILLKIIEGKDKDKFRNVKEVILDFEQQKERGEIDSVTESLRSPLKNAVGPRYWSEARKHLSRAILDSRSKRCRARDAAKAGPITDRRFAPHPSPIIYCAEKDKLPLHSPLPFPVMAERGTTAISNASVMKKKEMGTRKKRIWIIISVLMQRLERSNPVLYHKAHSLIKACVQRHRNGSDAGEGHRSLTRSIQHCLKNDIGVEHWRRAEHAVGKFLLRRHQRVQTWEPLGSTAFPNKRGAWSAIDATSVAATKRPRFGINH</sequence>
<accession>A0A448ZGX6</accession>
<proteinExistence type="predicted"/>
<evidence type="ECO:0000313" key="1">
    <source>
        <dbReference type="EMBL" id="VEU41297.1"/>
    </source>
</evidence>
<dbReference type="EMBL" id="CAACVS010000340">
    <property type="protein sequence ID" value="VEU41297.1"/>
    <property type="molecule type" value="Genomic_DNA"/>
</dbReference>
<reference evidence="1 2" key="1">
    <citation type="submission" date="2019-01" db="EMBL/GenBank/DDBJ databases">
        <authorList>
            <person name="Ferrante I. M."/>
        </authorList>
    </citation>
    <scope>NUCLEOTIDE SEQUENCE [LARGE SCALE GENOMIC DNA]</scope>
    <source>
        <strain evidence="1 2">B856</strain>
    </source>
</reference>
<dbReference type="Proteomes" id="UP000291116">
    <property type="component" value="Unassembled WGS sequence"/>
</dbReference>
<dbReference type="AlphaFoldDB" id="A0A448ZGX6"/>
<protein>
    <submittedName>
        <fullName evidence="1">Uncharacterized protein</fullName>
    </submittedName>
</protein>
<gene>
    <name evidence="1" type="ORF">PSNMU_V1.4_AUG-EV-PASAV3_0082090</name>
</gene>
<organism evidence="1 2">
    <name type="scientific">Pseudo-nitzschia multistriata</name>
    <dbReference type="NCBI Taxonomy" id="183589"/>
    <lineage>
        <taxon>Eukaryota</taxon>
        <taxon>Sar</taxon>
        <taxon>Stramenopiles</taxon>
        <taxon>Ochrophyta</taxon>
        <taxon>Bacillariophyta</taxon>
        <taxon>Bacillariophyceae</taxon>
        <taxon>Bacillariophycidae</taxon>
        <taxon>Bacillariales</taxon>
        <taxon>Bacillariaceae</taxon>
        <taxon>Pseudo-nitzschia</taxon>
    </lineage>
</organism>
<evidence type="ECO:0000313" key="2">
    <source>
        <dbReference type="Proteomes" id="UP000291116"/>
    </source>
</evidence>
<name>A0A448ZGX6_9STRA</name>